<proteinExistence type="predicted"/>
<dbReference type="Proteomes" id="UP000694555">
    <property type="component" value="Unplaced"/>
</dbReference>
<protein>
    <submittedName>
        <fullName evidence="1">Uncharacterized protein</fullName>
    </submittedName>
</protein>
<accession>A0A8C0BWH1</accession>
<organism evidence="1 2">
    <name type="scientific">Buteo japonicus</name>
    <dbReference type="NCBI Taxonomy" id="224669"/>
    <lineage>
        <taxon>Eukaryota</taxon>
        <taxon>Metazoa</taxon>
        <taxon>Chordata</taxon>
        <taxon>Craniata</taxon>
        <taxon>Vertebrata</taxon>
        <taxon>Euteleostomi</taxon>
        <taxon>Archelosauria</taxon>
        <taxon>Archosauria</taxon>
        <taxon>Dinosauria</taxon>
        <taxon>Saurischia</taxon>
        <taxon>Theropoda</taxon>
        <taxon>Coelurosauria</taxon>
        <taxon>Aves</taxon>
        <taxon>Neognathae</taxon>
        <taxon>Neoaves</taxon>
        <taxon>Telluraves</taxon>
        <taxon>Accipitrimorphae</taxon>
        <taxon>Accipitriformes</taxon>
        <taxon>Accipitridae</taxon>
        <taxon>Accipitrinae</taxon>
        <taxon>Buteo</taxon>
    </lineage>
</organism>
<keyword evidence="2" id="KW-1185">Reference proteome</keyword>
<reference evidence="1" key="1">
    <citation type="submission" date="2025-08" db="UniProtKB">
        <authorList>
            <consortium name="Ensembl"/>
        </authorList>
    </citation>
    <scope>IDENTIFICATION</scope>
</reference>
<reference evidence="1" key="2">
    <citation type="submission" date="2025-09" db="UniProtKB">
        <authorList>
            <consortium name="Ensembl"/>
        </authorList>
    </citation>
    <scope>IDENTIFICATION</scope>
</reference>
<dbReference type="AlphaFoldDB" id="A0A8C0BWH1"/>
<evidence type="ECO:0000313" key="2">
    <source>
        <dbReference type="Proteomes" id="UP000694555"/>
    </source>
</evidence>
<dbReference type="Ensembl" id="ENSBJAT00000023895.1">
    <property type="protein sequence ID" value="ENSBJAP00000023248.1"/>
    <property type="gene ID" value="ENSBJAG00000015042.1"/>
</dbReference>
<sequence length="53" mass="5886">MGIIVIIREIRKQFTLQPGFAQFCQRSLSTPGFSTLHLVSLGSLLHTDSCFCS</sequence>
<evidence type="ECO:0000313" key="1">
    <source>
        <dbReference type="Ensembl" id="ENSBJAP00000023248.1"/>
    </source>
</evidence>
<name>A0A8C0BWH1_9AVES</name>